<dbReference type="SUPFAM" id="SSF52518">
    <property type="entry name" value="Thiamin diphosphate-binding fold (THDP-binding)"/>
    <property type="match status" value="1"/>
</dbReference>
<dbReference type="NCBIfam" id="TIGR03845">
    <property type="entry name" value="sulfopyru_alph"/>
    <property type="match status" value="1"/>
</dbReference>
<protein>
    <submittedName>
        <fullName evidence="4">Sulfopyruvate decarboxylase-alpha subunit</fullName>
        <ecNumber evidence="4">4.1.1.79</ecNumber>
    </submittedName>
</protein>
<accession>A0A0W8FA38</accession>
<dbReference type="CDD" id="cd07035">
    <property type="entry name" value="TPP_PYR_POX_like"/>
    <property type="match status" value="1"/>
</dbReference>
<gene>
    <name evidence="4" type="ORF">ASZ90_012665</name>
</gene>
<dbReference type="AlphaFoldDB" id="A0A0W8FA38"/>
<dbReference type="InterPro" id="IPR012001">
    <property type="entry name" value="Thiamin_PyroP_enz_TPP-bd_dom"/>
</dbReference>
<feature type="domain" description="Thiamine pyrophosphate enzyme N-terminal TPP-binding" evidence="3">
    <location>
        <begin position="6"/>
        <end position="99"/>
    </location>
</feature>
<keyword evidence="4" id="KW-0670">Pyruvate</keyword>
<dbReference type="PANTHER" id="PTHR42818:SF1">
    <property type="entry name" value="SULFOPYRUVATE DECARBOXYLASE"/>
    <property type="match status" value="1"/>
</dbReference>
<dbReference type="InterPro" id="IPR022502">
    <property type="entry name" value="Sulfopyruvate_deCO2ase_alpha"/>
</dbReference>
<reference evidence="4" key="1">
    <citation type="journal article" date="2015" name="Proc. Natl. Acad. Sci. U.S.A.">
        <title>Networks of energetic and metabolic interactions define dynamics in microbial communities.</title>
        <authorList>
            <person name="Embree M."/>
            <person name="Liu J.K."/>
            <person name="Al-Bassam M.M."/>
            <person name="Zengler K."/>
        </authorList>
    </citation>
    <scope>NUCLEOTIDE SEQUENCE</scope>
</reference>
<sequence>MSPSLAIYRGLKRAGIDFAASVPCVNLQELLTLLGEDPDIIHLPATREEEGVGLCAGAWMGGRRPALLMQNSGLGNCINALASLDMLYGIPLLIIISHRGGKGEPIVGQVPMGRLTVPLLQTLDIPYQAPASGEGEEAVVASWEEAQEKRHPAAVLLDLDYWRRA</sequence>
<name>A0A0W8FA38_9ZZZZ</name>
<dbReference type="Pfam" id="PF02776">
    <property type="entry name" value="TPP_enzyme_N"/>
    <property type="match status" value="1"/>
</dbReference>
<dbReference type="GO" id="GO:0050545">
    <property type="term" value="F:sulfopyruvate decarboxylase activity"/>
    <property type="evidence" value="ECO:0007669"/>
    <property type="project" value="UniProtKB-EC"/>
</dbReference>
<organism evidence="4">
    <name type="scientific">hydrocarbon metagenome</name>
    <dbReference type="NCBI Taxonomy" id="938273"/>
    <lineage>
        <taxon>unclassified sequences</taxon>
        <taxon>metagenomes</taxon>
        <taxon>ecological metagenomes</taxon>
    </lineage>
</organism>
<evidence type="ECO:0000313" key="4">
    <source>
        <dbReference type="EMBL" id="KUG17646.1"/>
    </source>
</evidence>
<dbReference type="EMBL" id="LNQE01001427">
    <property type="protein sequence ID" value="KUG17646.1"/>
    <property type="molecule type" value="Genomic_DNA"/>
</dbReference>
<dbReference type="EC" id="4.1.1.79" evidence="4"/>
<proteinExistence type="predicted"/>
<dbReference type="Gene3D" id="3.40.50.970">
    <property type="match status" value="1"/>
</dbReference>
<dbReference type="InterPro" id="IPR051818">
    <property type="entry name" value="TPP_dependent_decarboxylase"/>
</dbReference>
<keyword evidence="1" id="KW-0210">Decarboxylase</keyword>
<dbReference type="PANTHER" id="PTHR42818">
    <property type="entry name" value="SULFOPYRUVATE DECARBOXYLASE SUBUNIT ALPHA"/>
    <property type="match status" value="1"/>
</dbReference>
<dbReference type="GO" id="GO:0030976">
    <property type="term" value="F:thiamine pyrophosphate binding"/>
    <property type="evidence" value="ECO:0007669"/>
    <property type="project" value="InterPro"/>
</dbReference>
<evidence type="ECO:0000256" key="2">
    <source>
        <dbReference type="ARBA" id="ARBA00023239"/>
    </source>
</evidence>
<evidence type="ECO:0000259" key="3">
    <source>
        <dbReference type="Pfam" id="PF02776"/>
    </source>
</evidence>
<dbReference type="InterPro" id="IPR029061">
    <property type="entry name" value="THDP-binding"/>
</dbReference>
<keyword evidence="2 4" id="KW-0456">Lyase</keyword>
<comment type="caution">
    <text evidence="4">The sequence shown here is derived from an EMBL/GenBank/DDBJ whole genome shotgun (WGS) entry which is preliminary data.</text>
</comment>
<evidence type="ECO:0000256" key="1">
    <source>
        <dbReference type="ARBA" id="ARBA00022793"/>
    </source>
</evidence>